<accession>A0A0A0F328</accession>
<evidence type="ECO:0000313" key="2">
    <source>
        <dbReference type="Proteomes" id="UP000029989"/>
    </source>
</evidence>
<gene>
    <name evidence="1" type="ORF">N799_10290</name>
</gene>
<reference evidence="1 2" key="1">
    <citation type="journal article" date="2015" name="Stand. Genomic Sci.">
        <title>Genomic information of the arsenic-resistant bacterium Lysobacter arseniciresistens type strain ZS79(T) and comparison of Lysobacter draft genomes.</title>
        <authorList>
            <person name="Liu L."/>
            <person name="Zhang S."/>
            <person name="Luo M."/>
            <person name="Wang G."/>
        </authorList>
    </citation>
    <scope>NUCLEOTIDE SEQUENCE [LARGE SCALE GENOMIC DNA]</scope>
    <source>
        <strain evidence="1 2">ZS79</strain>
    </source>
</reference>
<dbReference type="RefSeq" id="WP_036207966.1">
    <property type="nucleotide sequence ID" value="NZ_AVPT01000004.1"/>
</dbReference>
<dbReference type="InterPro" id="IPR036866">
    <property type="entry name" value="RibonucZ/Hydroxyglut_hydro"/>
</dbReference>
<dbReference type="SUPFAM" id="SSF56281">
    <property type="entry name" value="Metallo-hydrolase/oxidoreductase"/>
    <property type="match status" value="1"/>
</dbReference>
<dbReference type="AlphaFoldDB" id="A0A0A0F328"/>
<comment type="caution">
    <text evidence="1">The sequence shown here is derived from an EMBL/GenBank/DDBJ whole genome shotgun (WGS) entry which is preliminary data.</text>
</comment>
<evidence type="ECO:0000313" key="1">
    <source>
        <dbReference type="EMBL" id="KGM57219.1"/>
    </source>
</evidence>
<sequence length="248" mass="28906">MTRHDPVTYPPLDTLKPVADDVWIVDGPAIEFGMPWPKMRFPTRMTVLRIGDDLLIHSPTPLTRGLMREVEAIGTPRWIVGPNRIHYWWIPEWHEVFPDARVYLAPRIREQADGRIDFPASELDRPRGYPWDATVATLPVSGSFMTEVEFFHRPSRTLVLTDFIENFEPGKLELPARWLTRFAGSRDPDGQMPRDMRLTFRGPQRAALKDAVEQMIAWNPERVILAHGRWYERDGAAELRRAFRWLLD</sequence>
<dbReference type="Pfam" id="PF14234">
    <property type="entry name" value="DUF4336"/>
    <property type="match status" value="1"/>
</dbReference>
<dbReference type="STRING" id="913325.N799_10290"/>
<keyword evidence="2" id="KW-1185">Reference proteome</keyword>
<dbReference type="InterPro" id="IPR025638">
    <property type="entry name" value="DUF4336"/>
</dbReference>
<name>A0A0A0F328_9GAMM</name>
<dbReference type="PANTHER" id="PTHR33835:SF1">
    <property type="entry name" value="METALLO-BETA-LACTAMASE DOMAIN-CONTAINING PROTEIN"/>
    <property type="match status" value="1"/>
</dbReference>
<protein>
    <recommendedName>
        <fullName evidence="3">DUF4336 domain-containing protein</fullName>
    </recommendedName>
</protein>
<dbReference type="PANTHER" id="PTHR33835">
    <property type="entry name" value="YALI0C07656P"/>
    <property type="match status" value="1"/>
</dbReference>
<proteinExistence type="predicted"/>
<dbReference type="eggNOG" id="COG4221">
    <property type="taxonomic scope" value="Bacteria"/>
</dbReference>
<organism evidence="1 2">
    <name type="scientific">Lysobacter arseniciresistens ZS79</name>
    <dbReference type="NCBI Taxonomy" id="913325"/>
    <lineage>
        <taxon>Bacteria</taxon>
        <taxon>Pseudomonadati</taxon>
        <taxon>Pseudomonadota</taxon>
        <taxon>Gammaproteobacteria</taxon>
        <taxon>Lysobacterales</taxon>
        <taxon>Lysobacteraceae</taxon>
        <taxon>Novilysobacter</taxon>
    </lineage>
</organism>
<evidence type="ECO:0008006" key="3">
    <source>
        <dbReference type="Google" id="ProtNLM"/>
    </source>
</evidence>
<dbReference type="Proteomes" id="UP000029989">
    <property type="component" value="Unassembled WGS sequence"/>
</dbReference>
<dbReference type="EMBL" id="AVPT01000004">
    <property type="protein sequence ID" value="KGM57219.1"/>
    <property type="molecule type" value="Genomic_DNA"/>
</dbReference>